<dbReference type="InParanoid" id="A0A7M7N5C9"/>
<accession>A0A7M7N5C9</accession>
<organism evidence="1 2">
    <name type="scientific">Strongylocentrotus purpuratus</name>
    <name type="common">Purple sea urchin</name>
    <dbReference type="NCBI Taxonomy" id="7668"/>
    <lineage>
        <taxon>Eukaryota</taxon>
        <taxon>Metazoa</taxon>
        <taxon>Echinodermata</taxon>
        <taxon>Eleutherozoa</taxon>
        <taxon>Echinozoa</taxon>
        <taxon>Echinoidea</taxon>
        <taxon>Euechinoidea</taxon>
        <taxon>Echinacea</taxon>
        <taxon>Camarodonta</taxon>
        <taxon>Echinidea</taxon>
        <taxon>Strongylocentrotidae</taxon>
        <taxon>Strongylocentrotus</taxon>
    </lineage>
</organism>
<protein>
    <submittedName>
        <fullName evidence="1">Uncharacterized protein</fullName>
    </submittedName>
</protein>
<dbReference type="EnsemblMetazoa" id="XM_030974902">
    <property type="protein sequence ID" value="XP_030830762"/>
    <property type="gene ID" value="LOC105442389"/>
</dbReference>
<dbReference type="AlphaFoldDB" id="A0A7M7N5C9"/>
<reference evidence="2" key="1">
    <citation type="submission" date="2015-02" db="EMBL/GenBank/DDBJ databases">
        <title>Genome sequencing for Strongylocentrotus purpuratus.</title>
        <authorList>
            <person name="Murali S."/>
            <person name="Liu Y."/>
            <person name="Vee V."/>
            <person name="English A."/>
            <person name="Wang M."/>
            <person name="Skinner E."/>
            <person name="Han Y."/>
            <person name="Muzny D.M."/>
            <person name="Worley K.C."/>
            <person name="Gibbs R.A."/>
        </authorList>
    </citation>
    <scope>NUCLEOTIDE SEQUENCE</scope>
</reference>
<sequence length="157" mass="18590">MDTKSDVSLPLLRKIDKILQRDSTMKISHHSLILEVLNRCNQGSIDFHYEHAQRPKLTPRRNRSKPHLPMTARDGFSSLTDYQTYTQNLTFEIRDHFSEVVRKLTGYLAQRDDQCQPEIWASYEALFFTSTILDIEKFYVVSYNLNYIFRNKTQPNK</sequence>
<dbReference type="GeneID" id="105442389"/>
<dbReference type="Proteomes" id="UP000007110">
    <property type="component" value="Unassembled WGS sequence"/>
</dbReference>
<evidence type="ECO:0000313" key="1">
    <source>
        <dbReference type="EnsemblMetazoa" id="XP_030830762"/>
    </source>
</evidence>
<name>A0A7M7N5C9_STRPU</name>
<keyword evidence="2" id="KW-1185">Reference proteome</keyword>
<evidence type="ECO:0000313" key="2">
    <source>
        <dbReference type="Proteomes" id="UP000007110"/>
    </source>
</evidence>
<proteinExistence type="predicted"/>
<dbReference type="RefSeq" id="XP_030830762.1">
    <property type="nucleotide sequence ID" value="XM_030974902.1"/>
</dbReference>
<reference evidence="1" key="2">
    <citation type="submission" date="2021-01" db="UniProtKB">
        <authorList>
            <consortium name="EnsemblMetazoa"/>
        </authorList>
    </citation>
    <scope>IDENTIFICATION</scope>
</reference>
<dbReference type="KEGG" id="spu:105442389"/>